<comment type="similarity">
    <text evidence="3 14">Belongs to the glycosyl hydrolase 35 family.</text>
</comment>
<dbReference type="EMBL" id="DF933814">
    <property type="protein sequence ID" value="GAM36657.1"/>
    <property type="molecule type" value="Genomic_DNA"/>
</dbReference>
<dbReference type="FunFam" id="2.60.390.10:FF:000001">
    <property type="entry name" value="Beta-galactosidase A"/>
    <property type="match status" value="1"/>
</dbReference>
<evidence type="ECO:0000313" key="17">
    <source>
        <dbReference type="EMBL" id="GAM36657.1"/>
    </source>
</evidence>
<dbReference type="SUPFAM" id="SSF51011">
    <property type="entry name" value="Glycosyl hydrolase domain"/>
    <property type="match status" value="1"/>
</dbReference>
<dbReference type="Pfam" id="PF13364">
    <property type="entry name" value="BetaGal_ABD2"/>
    <property type="match status" value="2"/>
</dbReference>
<evidence type="ECO:0000256" key="7">
    <source>
        <dbReference type="ARBA" id="ARBA00022801"/>
    </source>
</evidence>
<dbReference type="Proteomes" id="UP000053095">
    <property type="component" value="Unassembled WGS sequence"/>
</dbReference>
<proteinExistence type="inferred from homology"/>
<dbReference type="GO" id="GO:0000272">
    <property type="term" value="P:polysaccharide catabolic process"/>
    <property type="evidence" value="ECO:0007669"/>
    <property type="project" value="UniProtKB-KW"/>
</dbReference>
<protein>
    <recommendedName>
        <fullName evidence="4 13">Beta-galactosidase</fullName>
        <ecNumber evidence="4 13">3.2.1.23</ecNumber>
    </recommendedName>
</protein>
<evidence type="ECO:0000259" key="16">
    <source>
        <dbReference type="SMART" id="SM01029"/>
    </source>
</evidence>
<organism evidence="17 18">
    <name type="scientific">Talaromyces pinophilus</name>
    <name type="common">Penicillium pinophilum</name>
    <dbReference type="NCBI Taxonomy" id="128442"/>
    <lineage>
        <taxon>Eukaryota</taxon>
        <taxon>Fungi</taxon>
        <taxon>Dikarya</taxon>
        <taxon>Ascomycota</taxon>
        <taxon>Pezizomycotina</taxon>
        <taxon>Eurotiomycetes</taxon>
        <taxon>Eurotiomycetidae</taxon>
        <taxon>Eurotiales</taxon>
        <taxon>Trichocomaceae</taxon>
        <taxon>Talaromyces</taxon>
        <taxon>Talaromyces sect. Talaromyces</taxon>
    </lineage>
</organism>
<dbReference type="InterPro" id="IPR036833">
    <property type="entry name" value="BetaGal_dom3_sf"/>
</dbReference>
<feature type="domain" description="Beta-galactosidase" evidence="16">
    <location>
        <begin position="386"/>
        <end position="560"/>
    </location>
</feature>
<evidence type="ECO:0000313" key="18">
    <source>
        <dbReference type="Proteomes" id="UP000053095"/>
    </source>
</evidence>
<dbReference type="AlphaFoldDB" id="A0A510NWN6"/>
<evidence type="ECO:0000256" key="3">
    <source>
        <dbReference type="ARBA" id="ARBA00009809"/>
    </source>
</evidence>
<dbReference type="GO" id="GO:0005576">
    <property type="term" value="C:extracellular region"/>
    <property type="evidence" value="ECO:0007669"/>
    <property type="project" value="UniProtKB-SubCell"/>
</dbReference>
<keyword evidence="6 15" id="KW-0732">Signal</keyword>
<evidence type="ECO:0000256" key="10">
    <source>
        <dbReference type="ARBA" id="ARBA00023277"/>
    </source>
</evidence>
<feature type="signal peptide" evidence="15">
    <location>
        <begin position="1"/>
        <end position="20"/>
    </location>
</feature>
<reference evidence="18" key="1">
    <citation type="journal article" date="2015" name="Genome Announc.">
        <title>Draft genome sequence of Talaromyces cellulolyticus strain Y-94, a source of lignocellulosic biomass-degrading enzymes.</title>
        <authorList>
            <person name="Fujii T."/>
            <person name="Koike H."/>
            <person name="Sawayama S."/>
            <person name="Yano S."/>
            <person name="Inoue H."/>
        </authorList>
    </citation>
    <scope>NUCLEOTIDE SEQUENCE [LARGE SCALE GENOMIC DNA]</scope>
    <source>
        <strain evidence="18">Y-94</strain>
    </source>
</reference>
<evidence type="ECO:0000256" key="2">
    <source>
        <dbReference type="ARBA" id="ARBA00004613"/>
    </source>
</evidence>
<dbReference type="Gene3D" id="3.20.20.80">
    <property type="entry name" value="Glycosidases"/>
    <property type="match status" value="1"/>
</dbReference>
<keyword evidence="7 13" id="KW-0378">Hydrolase</keyword>
<dbReference type="InterPro" id="IPR037110">
    <property type="entry name" value="Betagal_dom2_sf"/>
</dbReference>
<dbReference type="FunFam" id="2.60.120.260:FF:000088">
    <property type="entry name" value="Beta-galactosidase A"/>
    <property type="match status" value="1"/>
</dbReference>
<evidence type="ECO:0000256" key="6">
    <source>
        <dbReference type="ARBA" id="ARBA00022729"/>
    </source>
</evidence>
<dbReference type="InterPro" id="IPR017853">
    <property type="entry name" value="GH"/>
</dbReference>
<name>A0A510NWN6_TALPI</name>
<dbReference type="InterPro" id="IPR001944">
    <property type="entry name" value="Glycoside_Hdrlase_35"/>
</dbReference>
<dbReference type="InterPro" id="IPR008979">
    <property type="entry name" value="Galactose-bd-like_sf"/>
</dbReference>
<evidence type="ECO:0000256" key="14">
    <source>
        <dbReference type="RuleBase" id="RU003679"/>
    </source>
</evidence>
<dbReference type="SUPFAM" id="SSF49785">
    <property type="entry name" value="Galactose-binding domain-like"/>
    <property type="match status" value="2"/>
</dbReference>
<keyword evidence="12" id="KW-0624">Polysaccharide degradation</keyword>
<sequence>MLIPYSSIACLATLVAGTVANFDRTSSDVVIRQTPNSQSPLQKNVTWDSQSLSINGERMMIFSGEFHPFRLPSPSLWLDVFQKVKALGFNTVSFYVDWALLEGKPGEFRAEGVFALEPFFEAATQAGIYLIARPGPYINAEVSGGGFPGWLQRLNVTLRSYNTSYLEATDNYVSHVAGSIAKAQITNGGPVILYQPENEYSGACCGALFPDPNYMQYVEDQARKAGVIVPFINNDAWQGGHNAPGTGLGQVDIYGFDNYPLGFDCGNPYTWPGSNGMAEDFYSTHLRLSPNTPLSLDEAYLLTPKKFQGGAFDPWGGSGFAGCASLLGPEFERVIYGGMNWGNLGHPGGYSSYDYGAAISESRNVTREKYSELKLLGNFLKVSSSYLTASPESASSGIYTDTTDLTTIPVVSSTTAYFVVRHNNYTNQSSISYKLKLPTSTGNLTIPQTGGFLSLNGRDSKIHVIDYDVGGTNLLYSTAEIFTWKNFTSGKVLVLYGGPGEHHELAISSTSTTSVLEGLARTETMGQTTIVSWDVSSTRQIVLIGDMKILLLDRNSAYNYWAPECPTEGISPGLSSQETTASSIIVKADYLVRTAYLQGDNLHLTADFNATSTIEVIGVPKGARNLFVNSRKVLFKVDKHGFWVAEIPYVPPKIELMDFKALDWKYIDTLPELSPTYDDSAWRDANFLHSTNTFQPLNTSTSLFGSDYGFNTGYLLFRGHFTAEGTETDFFIETQGGTAFGSSVWLNNTYLGSFAGNSIDENSNQTYTLPPLERGKHYTTTVVIDQTGLMENWVIGLDDMKDPRGIISYQLFGRDDTAITWKVTGNLGGEDYVDKVRGPLNEGGLYCERQGFHQPQPPSDSWEASSPFEGISKPGIAFYSARFDLDIPDVWDIPLYFQFGNKTSPPPKYRAMLFVNGYQFGKYINHIGPQTLFHVPQGILNYQGTNWIAVTIWAQQASGAKLDDFQLIKETPVMSALTGIKSVEQPWYSARMGAY</sequence>
<dbReference type="Pfam" id="PF10435">
    <property type="entry name" value="BetaGal_dom2"/>
    <property type="match status" value="1"/>
</dbReference>
<dbReference type="SMART" id="SM01029">
    <property type="entry name" value="BetaGal_dom2"/>
    <property type="match status" value="1"/>
</dbReference>
<keyword evidence="8" id="KW-1015">Disulfide bond</keyword>
<accession>A0A510NWN6</accession>
<dbReference type="PANTHER" id="PTHR23421">
    <property type="entry name" value="BETA-GALACTOSIDASE RELATED"/>
    <property type="match status" value="1"/>
</dbReference>
<dbReference type="InterPro" id="IPR025972">
    <property type="entry name" value="BetaGal_dom3"/>
</dbReference>
<keyword evidence="10" id="KW-0119">Carbohydrate metabolism</keyword>
<dbReference type="FunFam" id="2.60.120.260:FF:000065">
    <property type="entry name" value="Beta-galactosidase A"/>
    <property type="match status" value="1"/>
</dbReference>
<keyword evidence="11 13" id="KW-0326">Glycosidase</keyword>
<dbReference type="InterPro" id="IPR031330">
    <property type="entry name" value="Gly_Hdrlase_35_cat"/>
</dbReference>
<gene>
    <name evidence="17" type="ORF">TCE0_018f05913</name>
</gene>
<dbReference type="GO" id="GO:0004565">
    <property type="term" value="F:beta-galactosidase activity"/>
    <property type="evidence" value="ECO:0007669"/>
    <property type="project" value="UniProtKB-EC"/>
</dbReference>
<dbReference type="Pfam" id="PF13363">
    <property type="entry name" value="BetaGal_dom3"/>
    <property type="match status" value="1"/>
</dbReference>
<evidence type="ECO:0000256" key="9">
    <source>
        <dbReference type="ARBA" id="ARBA00023180"/>
    </source>
</evidence>
<dbReference type="SUPFAM" id="SSF51445">
    <property type="entry name" value="(Trans)glycosidases"/>
    <property type="match status" value="1"/>
</dbReference>
<dbReference type="InterPro" id="IPR025300">
    <property type="entry name" value="BetaGal_jelly_roll_dom"/>
</dbReference>
<dbReference type="EC" id="3.2.1.23" evidence="4 13"/>
<evidence type="ECO:0000256" key="13">
    <source>
        <dbReference type="RuleBase" id="RU000675"/>
    </source>
</evidence>
<dbReference type="PROSITE" id="PS01182">
    <property type="entry name" value="GLYCOSYL_HYDROL_F35"/>
    <property type="match status" value="1"/>
</dbReference>
<evidence type="ECO:0000256" key="4">
    <source>
        <dbReference type="ARBA" id="ARBA00012756"/>
    </source>
</evidence>
<dbReference type="Gene3D" id="2.60.390.10">
    <property type="entry name" value="Beta-galactosidase, domain 3"/>
    <property type="match status" value="1"/>
</dbReference>
<dbReference type="Gene3D" id="2.60.120.260">
    <property type="entry name" value="Galactose-binding domain-like"/>
    <property type="match status" value="2"/>
</dbReference>
<keyword evidence="18" id="KW-1185">Reference proteome</keyword>
<dbReference type="InterPro" id="IPR019801">
    <property type="entry name" value="Glyco_hydro_35_CS"/>
</dbReference>
<evidence type="ECO:0000256" key="8">
    <source>
        <dbReference type="ARBA" id="ARBA00023157"/>
    </source>
</evidence>
<comment type="catalytic activity">
    <reaction evidence="1 13">
        <text>Hydrolysis of terminal non-reducing beta-D-galactose residues in beta-D-galactosides.</text>
        <dbReference type="EC" id="3.2.1.23"/>
    </reaction>
</comment>
<evidence type="ECO:0000256" key="1">
    <source>
        <dbReference type="ARBA" id="ARBA00001412"/>
    </source>
</evidence>
<evidence type="ECO:0000256" key="15">
    <source>
        <dbReference type="SAM" id="SignalP"/>
    </source>
</evidence>
<dbReference type="FunFam" id="2.102.20.10:FF:000001">
    <property type="entry name" value="Beta-galactosidase A"/>
    <property type="match status" value="1"/>
</dbReference>
<dbReference type="Pfam" id="PF01301">
    <property type="entry name" value="Glyco_hydro_35"/>
    <property type="match status" value="1"/>
</dbReference>
<keyword evidence="5" id="KW-0964">Secreted</keyword>
<evidence type="ECO:0000256" key="11">
    <source>
        <dbReference type="ARBA" id="ARBA00023295"/>
    </source>
</evidence>
<evidence type="ECO:0000256" key="12">
    <source>
        <dbReference type="ARBA" id="ARBA00023326"/>
    </source>
</evidence>
<dbReference type="PRINTS" id="PR00742">
    <property type="entry name" value="GLHYDRLASE35"/>
</dbReference>
<comment type="subcellular location">
    <subcellularLocation>
        <location evidence="2">Secreted</location>
    </subcellularLocation>
</comment>
<keyword evidence="9" id="KW-0325">Glycoprotein</keyword>
<evidence type="ECO:0000256" key="5">
    <source>
        <dbReference type="ARBA" id="ARBA00022525"/>
    </source>
</evidence>
<dbReference type="Gene3D" id="2.102.20.10">
    <property type="entry name" value="Beta-galactosidase, domain 2"/>
    <property type="match status" value="1"/>
</dbReference>
<dbReference type="InterPro" id="IPR018954">
    <property type="entry name" value="Betagal_dom2"/>
</dbReference>
<feature type="chain" id="PRO_5021760329" description="Beta-galactosidase" evidence="15">
    <location>
        <begin position="21"/>
        <end position="995"/>
    </location>
</feature>
<dbReference type="FunFam" id="3.20.20.80:FF:000040">
    <property type="entry name" value="Beta-galactosidase A"/>
    <property type="match status" value="1"/>
</dbReference>
<dbReference type="SUPFAM" id="SSF117100">
    <property type="entry name" value="Beta-galactosidase LacA, domain 3"/>
    <property type="match status" value="1"/>
</dbReference>